<evidence type="ECO:0000313" key="3">
    <source>
        <dbReference type="EMBL" id="WUV45572.1"/>
    </source>
</evidence>
<accession>A0ABZ1YQN4</accession>
<dbReference type="SUPFAM" id="SSF56801">
    <property type="entry name" value="Acetyl-CoA synthetase-like"/>
    <property type="match status" value="1"/>
</dbReference>
<dbReference type="InterPro" id="IPR025110">
    <property type="entry name" value="AMP-bd_C"/>
</dbReference>
<name>A0ABZ1YQN4_9NOCA</name>
<dbReference type="Pfam" id="PF00501">
    <property type="entry name" value="AMP-binding"/>
    <property type="match status" value="1"/>
</dbReference>
<reference evidence="3" key="1">
    <citation type="submission" date="2022-10" db="EMBL/GenBank/DDBJ databases">
        <title>The complete genomes of actinobacterial strains from the NBC collection.</title>
        <authorList>
            <person name="Joergensen T.S."/>
            <person name="Alvarez Arevalo M."/>
            <person name="Sterndorff E.B."/>
            <person name="Faurdal D."/>
            <person name="Vuksanovic O."/>
            <person name="Mourched A.-S."/>
            <person name="Charusanti P."/>
            <person name="Shaw S."/>
            <person name="Blin K."/>
            <person name="Weber T."/>
        </authorList>
    </citation>
    <scope>NUCLEOTIDE SEQUENCE</scope>
    <source>
        <strain evidence="3">NBC_01482</strain>
    </source>
</reference>
<feature type="domain" description="AMP-binding enzyme C-terminal" evidence="2">
    <location>
        <begin position="422"/>
        <end position="492"/>
    </location>
</feature>
<dbReference type="Gene3D" id="3.30.300.30">
    <property type="match status" value="1"/>
</dbReference>
<dbReference type="EMBL" id="CP109441">
    <property type="protein sequence ID" value="WUV45572.1"/>
    <property type="molecule type" value="Genomic_DNA"/>
</dbReference>
<dbReference type="InterPro" id="IPR045851">
    <property type="entry name" value="AMP-bd_C_sf"/>
</dbReference>
<dbReference type="PANTHER" id="PTHR43201:SF32">
    <property type="entry name" value="2-SUCCINYLBENZOATE--COA LIGASE, CHLOROPLASTIC_PEROXISOMAL"/>
    <property type="match status" value="1"/>
</dbReference>
<protein>
    <submittedName>
        <fullName evidence="3">Fatty acid--CoA ligase family protein</fullName>
    </submittedName>
</protein>
<dbReference type="InterPro" id="IPR000873">
    <property type="entry name" value="AMP-dep_synth/lig_dom"/>
</dbReference>
<evidence type="ECO:0000313" key="4">
    <source>
        <dbReference type="Proteomes" id="UP001432062"/>
    </source>
</evidence>
<sequence length="507" mass="54283">MSNRMTPSARDENGDGTAEFANQLAARLADYGDRPCIEFEQRWYTGEEIVDNIRAIELALVTADVSISERIAIVVRNRVPHAAAVLGCIARSRPIAMVNSYQSAESIARDIGEVRPSAVIADRQDWTAPVLAACERVGSAGVSLSLDPPRVDTVLPRTCVAGRSSDPVVEVPGLHILTSGTTGPPKRVPIPMAALEHTVRSMTGGETAGSDDPPELVYWPFGSVGICQLLAGPFLGKRIVLLEKFSVEEWVRAVKTYRIKRAGVQPTILRMILQADVPREDLASLEYLPGGSGPLEAELRAEFEQRYGIPLLWAYGATEFAGSVCAWTPELHRQFGATKEGSVGRPLPGVQVRVVDAATGSEADVGAQGLLEAKVAVLGPNWVRTTDLASVDADGFVTVHGRGDGAINRGGFKILPETVRKVLLGHPAVRDACVVGVPDARLGQVPFAAVEVRRGVPTPAESELKELLRQALPSHHVPVAITVVERLPRNAALKAKLDEVAAMYGRG</sequence>
<organism evidence="3 4">
    <name type="scientific">Nocardia vinacea</name>
    <dbReference type="NCBI Taxonomy" id="96468"/>
    <lineage>
        <taxon>Bacteria</taxon>
        <taxon>Bacillati</taxon>
        <taxon>Actinomycetota</taxon>
        <taxon>Actinomycetes</taxon>
        <taxon>Mycobacteriales</taxon>
        <taxon>Nocardiaceae</taxon>
        <taxon>Nocardia</taxon>
    </lineage>
</organism>
<evidence type="ECO:0000259" key="1">
    <source>
        <dbReference type="Pfam" id="PF00501"/>
    </source>
</evidence>
<evidence type="ECO:0000259" key="2">
    <source>
        <dbReference type="Pfam" id="PF13193"/>
    </source>
</evidence>
<dbReference type="Gene3D" id="3.40.50.12780">
    <property type="entry name" value="N-terminal domain of ligase-like"/>
    <property type="match status" value="1"/>
</dbReference>
<proteinExistence type="predicted"/>
<dbReference type="InterPro" id="IPR042099">
    <property type="entry name" value="ANL_N_sf"/>
</dbReference>
<dbReference type="GO" id="GO:0016874">
    <property type="term" value="F:ligase activity"/>
    <property type="evidence" value="ECO:0007669"/>
    <property type="project" value="UniProtKB-KW"/>
</dbReference>
<dbReference type="Proteomes" id="UP001432062">
    <property type="component" value="Chromosome"/>
</dbReference>
<keyword evidence="3" id="KW-0436">Ligase</keyword>
<dbReference type="RefSeq" id="WP_329408948.1">
    <property type="nucleotide sequence ID" value="NZ_CP109441.1"/>
</dbReference>
<dbReference type="Pfam" id="PF13193">
    <property type="entry name" value="AMP-binding_C"/>
    <property type="match status" value="1"/>
</dbReference>
<gene>
    <name evidence="3" type="ORF">OG563_41810</name>
</gene>
<feature type="domain" description="AMP-dependent synthetase/ligase" evidence="1">
    <location>
        <begin position="26"/>
        <end position="371"/>
    </location>
</feature>
<keyword evidence="4" id="KW-1185">Reference proteome</keyword>
<dbReference type="CDD" id="cd04433">
    <property type="entry name" value="AFD_class_I"/>
    <property type="match status" value="1"/>
</dbReference>
<dbReference type="PANTHER" id="PTHR43201">
    <property type="entry name" value="ACYL-COA SYNTHETASE"/>
    <property type="match status" value="1"/>
</dbReference>